<evidence type="ECO:0000313" key="1">
    <source>
        <dbReference type="EMBL" id="KAI3673811.1"/>
    </source>
</evidence>
<gene>
    <name evidence="1" type="ORF">L6452_39941</name>
</gene>
<dbReference type="EMBL" id="CM042061">
    <property type="protein sequence ID" value="KAI3673811.1"/>
    <property type="molecule type" value="Genomic_DNA"/>
</dbReference>
<dbReference type="Proteomes" id="UP001055879">
    <property type="component" value="Linkage Group LG15"/>
</dbReference>
<protein>
    <submittedName>
        <fullName evidence="1">Uncharacterized protein</fullName>
    </submittedName>
</protein>
<sequence>MGQIVRRKRRGRPSNTDRARRNSIVSPPSPADRRRSRRRRNVRYSFDIDDYVDDDEFYDDEDEDLEEEVGRREKKLRLLLCEDDSRSQRRVAHAPSYSSSDDYDEDADGDGDCKALKKRKLGDEEDDEDNEIEEKRGRKLEEEEDEEEEEEEEEEAGWTNFVCGTASDLSKEVTLPDKKRLQFILDKLQKKDIYGVYAEPVDPEELPDYHDVIKHPMDFATIRKKLAKGTYLTLNEFENDVFLLCRNAMQYNAPDTIYYKQASSIQEQAKLRFQRLRANGDRSEIELKVEQKTTPSFSLPKKQLKKSVVQTPQDPVGSETFPNGSSGPTPVRLNSGEVPIAENSSLAENNIDKEQEVLPGKGFISKLGRKPSVNDENRRATYNISVQPVTESSSIFSTFEDESKHFIPVGLHSDHSYARSLARFAATLGSVAWKVASQTIEQALPEGVKFGRGWVGEYEPLPTPVLMPENRTMKEPDFLANFKIDGKSSKNTASGNDKARKSPPVEKGMNEGGCDPRKLPVFSNTTVGNGARIPLNQESPREASKDPRPPFFSSLQVNPVFAGSNLLHQNDAPSRKFARPEKEGSPQVEPKPTHPLPTHVSSVDFVANRLISNVSDIPSPRPAKPVSQNGNLVSLASFKHPSGTNDGFVPNGKPTPVFLDSNRVVPIDNNLPYQQERKPTSVSRDYNRMVPMDSSLPYQQERKPTSVSRDYNRMVPMDNNLPHQQQCVNDPVQMMKMLAEKTQHQQNNSNGFGSGSGSPVGLKREDSNKAASTIPQFPSKVQHQQIYSNGSQIGSKRDDTSNVALTAAQAWMSLGGTGGFIKPPLTENPNPHKVSADSLYNPSCDRQQQPQASRFRGDFPNLGIQNYQQPVHAFVPQPVRTTNETRFQNNRHVGFPQLVTADLSRFQAQSGWRGVTPQLQNQSRPKQQESRPPDLNVGYQSMGSPVKQSTAMLVDSQQPDLALQL</sequence>
<comment type="caution">
    <text evidence="1">The sequence shown here is derived from an EMBL/GenBank/DDBJ whole genome shotgun (WGS) entry which is preliminary data.</text>
</comment>
<organism evidence="1 2">
    <name type="scientific">Arctium lappa</name>
    <name type="common">Greater burdock</name>
    <name type="synonym">Lappa major</name>
    <dbReference type="NCBI Taxonomy" id="4217"/>
    <lineage>
        <taxon>Eukaryota</taxon>
        <taxon>Viridiplantae</taxon>
        <taxon>Streptophyta</taxon>
        <taxon>Embryophyta</taxon>
        <taxon>Tracheophyta</taxon>
        <taxon>Spermatophyta</taxon>
        <taxon>Magnoliopsida</taxon>
        <taxon>eudicotyledons</taxon>
        <taxon>Gunneridae</taxon>
        <taxon>Pentapetalae</taxon>
        <taxon>asterids</taxon>
        <taxon>campanulids</taxon>
        <taxon>Asterales</taxon>
        <taxon>Asteraceae</taxon>
        <taxon>Carduoideae</taxon>
        <taxon>Cardueae</taxon>
        <taxon>Arctiinae</taxon>
        <taxon>Arctium</taxon>
    </lineage>
</organism>
<keyword evidence="2" id="KW-1185">Reference proteome</keyword>
<accession>A0ACB8XUC8</accession>
<reference evidence="1 2" key="2">
    <citation type="journal article" date="2022" name="Mol. Ecol. Resour.">
        <title>The genomes of chicory, endive, great burdock and yacon provide insights into Asteraceae paleo-polyploidization history and plant inulin production.</title>
        <authorList>
            <person name="Fan W."/>
            <person name="Wang S."/>
            <person name="Wang H."/>
            <person name="Wang A."/>
            <person name="Jiang F."/>
            <person name="Liu H."/>
            <person name="Zhao H."/>
            <person name="Xu D."/>
            <person name="Zhang Y."/>
        </authorList>
    </citation>
    <scope>NUCLEOTIDE SEQUENCE [LARGE SCALE GENOMIC DNA]</scope>
    <source>
        <strain evidence="2">cv. Niubang</strain>
    </source>
</reference>
<proteinExistence type="predicted"/>
<evidence type="ECO:0000313" key="2">
    <source>
        <dbReference type="Proteomes" id="UP001055879"/>
    </source>
</evidence>
<name>A0ACB8XUC8_ARCLA</name>
<reference evidence="2" key="1">
    <citation type="journal article" date="2022" name="Mol. Ecol. Resour.">
        <title>The genomes of chicory, endive, great burdock and yacon provide insights into Asteraceae palaeo-polyploidization history and plant inulin production.</title>
        <authorList>
            <person name="Fan W."/>
            <person name="Wang S."/>
            <person name="Wang H."/>
            <person name="Wang A."/>
            <person name="Jiang F."/>
            <person name="Liu H."/>
            <person name="Zhao H."/>
            <person name="Xu D."/>
            <person name="Zhang Y."/>
        </authorList>
    </citation>
    <scope>NUCLEOTIDE SEQUENCE [LARGE SCALE GENOMIC DNA]</scope>
    <source>
        <strain evidence="2">cv. Niubang</strain>
    </source>
</reference>